<evidence type="ECO:0000259" key="1">
    <source>
        <dbReference type="Pfam" id="PF18974"/>
    </source>
</evidence>
<protein>
    <submittedName>
        <fullName evidence="2">DUF5710 domain-containing protein</fullName>
    </submittedName>
</protein>
<name>A0ABW0FDD1_9HYPH</name>
<keyword evidence="3" id="KW-1185">Reference proteome</keyword>
<evidence type="ECO:0000313" key="3">
    <source>
        <dbReference type="Proteomes" id="UP001595976"/>
    </source>
</evidence>
<dbReference type="Proteomes" id="UP001595976">
    <property type="component" value="Unassembled WGS sequence"/>
</dbReference>
<gene>
    <name evidence="2" type="ORF">ACFPK2_23010</name>
</gene>
<dbReference type="EMBL" id="JBHSLI010000019">
    <property type="protein sequence ID" value="MFC5295865.1"/>
    <property type="molecule type" value="Genomic_DNA"/>
</dbReference>
<dbReference type="InterPro" id="IPR043764">
    <property type="entry name" value="DUF5710"/>
</dbReference>
<dbReference type="Pfam" id="PF18974">
    <property type="entry name" value="DUF5710"/>
    <property type="match status" value="1"/>
</dbReference>
<organism evidence="2 3">
    <name type="scientific">Bosea minatitlanensis</name>
    <dbReference type="NCBI Taxonomy" id="128782"/>
    <lineage>
        <taxon>Bacteria</taxon>
        <taxon>Pseudomonadati</taxon>
        <taxon>Pseudomonadota</taxon>
        <taxon>Alphaproteobacteria</taxon>
        <taxon>Hyphomicrobiales</taxon>
        <taxon>Boseaceae</taxon>
        <taxon>Bosea</taxon>
    </lineage>
</organism>
<evidence type="ECO:0000313" key="2">
    <source>
        <dbReference type="EMBL" id="MFC5295865.1"/>
    </source>
</evidence>
<proteinExistence type="predicted"/>
<dbReference type="RefSeq" id="WP_260349770.1">
    <property type="nucleotide sequence ID" value="NZ_JAOAOS010000031.1"/>
</dbReference>
<comment type="caution">
    <text evidence="2">The sequence shown here is derived from an EMBL/GenBank/DDBJ whole genome shotgun (WGS) entry which is preliminary data.</text>
</comment>
<reference evidence="3" key="1">
    <citation type="journal article" date="2019" name="Int. J. Syst. Evol. Microbiol.">
        <title>The Global Catalogue of Microorganisms (GCM) 10K type strain sequencing project: providing services to taxonomists for standard genome sequencing and annotation.</title>
        <authorList>
            <consortium name="The Broad Institute Genomics Platform"/>
            <consortium name="The Broad Institute Genome Sequencing Center for Infectious Disease"/>
            <person name="Wu L."/>
            <person name="Ma J."/>
        </authorList>
    </citation>
    <scope>NUCLEOTIDE SEQUENCE [LARGE SCALE GENOMIC DNA]</scope>
    <source>
        <strain evidence="3">CGMCC 1.15643</strain>
    </source>
</reference>
<sequence length="265" mass="29950">MSWTPAFLQKHNDLMYLSGMEREQSYIFLNVPFADKDAAKRAGAFWDMEGRGWRISTETPRAKFERWLPRMFQPDARPPYIVSEMVPAPCWGVNLRSLLPAEVWEALRRECSQQAGHRCQVCGGRGPDWPVECNEQWQYLEDPATPGIGVQKLLRLAALCPTCHTIKHLGKAQIDGRYKQALEQLCYVNGWSFEQTDEHAEQAFDTWERRSGMEWHFDLGALVGMGIDKIVLRASPGLPPIAGVDVVLVPDLSLAFGFATGALPF</sequence>
<feature type="domain" description="DUF5710" evidence="1">
    <location>
        <begin position="27"/>
        <end position="69"/>
    </location>
</feature>
<accession>A0ABW0FDD1</accession>